<keyword evidence="3" id="KW-0812">Transmembrane</keyword>
<dbReference type="GO" id="GO:0008658">
    <property type="term" value="F:penicillin binding"/>
    <property type="evidence" value="ECO:0007669"/>
    <property type="project" value="InterPro"/>
</dbReference>
<dbReference type="Proteomes" id="UP000178059">
    <property type="component" value="Unassembled WGS sequence"/>
</dbReference>
<dbReference type="GO" id="GO:0071555">
    <property type="term" value="P:cell wall organization"/>
    <property type="evidence" value="ECO:0007669"/>
    <property type="project" value="TreeGrafter"/>
</dbReference>
<dbReference type="InterPro" id="IPR050515">
    <property type="entry name" value="Beta-lactam/transpept"/>
</dbReference>
<dbReference type="AlphaFoldDB" id="A0A1F6VK69"/>
<dbReference type="InterPro" id="IPR036138">
    <property type="entry name" value="PBP_dimer_sf"/>
</dbReference>
<evidence type="ECO:0000256" key="2">
    <source>
        <dbReference type="ARBA" id="ARBA00023136"/>
    </source>
</evidence>
<gene>
    <name evidence="5" type="ORF">A2824_01415</name>
</gene>
<keyword evidence="2 3" id="KW-0472">Membrane</keyword>
<dbReference type="SUPFAM" id="SSF56601">
    <property type="entry name" value="beta-lactamase/transpeptidase-like"/>
    <property type="match status" value="1"/>
</dbReference>
<dbReference type="SUPFAM" id="SSF56519">
    <property type="entry name" value="Penicillin binding protein dimerisation domain"/>
    <property type="match status" value="1"/>
</dbReference>
<dbReference type="Gene3D" id="3.40.710.10">
    <property type="entry name" value="DD-peptidase/beta-lactamase superfamily"/>
    <property type="match status" value="1"/>
</dbReference>
<evidence type="ECO:0000256" key="1">
    <source>
        <dbReference type="ARBA" id="ARBA00004370"/>
    </source>
</evidence>
<dbReference type="InterPro" id="IPR001460">
    <property type="entry name" value="PCN-bd_Tpept"/>
</dbReference>
<feature type="transmembrane region" description="Helical" evidence="3">
    <location>
        <begin position="12"/>
        <end position="33"/>
    </location>
</feature>
<dbReference type="Gene3D" id="3.90.1310.10">
    <property type="entry name" value="Penicillin-binding protein 2a (Domain 2)"/>
    <property type="match status" value="1"/>
</dbReference>
<dbReference type="STRING" id="1801743.A2824_01415"/>
<proteinExistence type="predicted"/>
<dbReference type="GO" id="GO:0005886">
    <property type="term" value="C:plasma membrane"/>
    <property type="evidence" value="ECO:0007669"/>
    <property type="project" value="TreeGrafter"/>
</dbReference>
<organism evidence="5 6">
    <name type="scientific">Candidatus Nomurabacteria bacterium RIFCSPHIGHO2_01_FULL_42_16</name>
    <dbReference type="NCBI Taxonomy" id="1801743"/>
    <lineage>
        <taxon>Bacteria</taxon>
        <taxon>Candidatus Nomuraibacteriota</taxon>
    </lineage>
</organism>
<evidence type="ECO:0000256" key="3">
    <source>
        <dbReference type="SAM" id="Phobius"/>
    </source>
</evidence>
<comment type="subcellular location">
    <subcellularLocation>
        <location evidence="1">Membrane</location>
    </subcellularLocation>
</comment>
<dbReference type="Pfam" id="PF00905">
    <property type="entry name" value="Transpeptidase"/>
    <property type="match status" value="1"/>
</dbReference>
<feature type="domain" description="Penicillin-binding protein transpeptidase" evidence="4">
    <location>
        <begin position="248"/>
        <end position="539"/>
    </location>
</feature>
<dbReference type="PANTHER" id="PTHR30627">
    <property type="entry name" value="PEPTIDOGLYCAN D,D-TRANSPEPTIDASE"/>
    <property type="match status" value="1"/>
</dbReference>
<dbReference type="EMBL" id="MFTT01000016">
    <property type="protein sequence ID" value="OGI69968.1"/>
    <property type="molecule type" value="Genomic_DNA"/>
</dbReference>
<accession>A0A1F6VK69</accession>
<evidence type="ECO:0000313" key="5">
    <source>
        <dbReference type="EMBL" id="OGI69968.1"/>
    </source>
</evidence>
<dbReference type="PANTHER" id="PTHR30627:SF1">
    <property type="entry name" value="PEPTIDOGLYCAN D,D-TRANSPEPTIDASE FTSI"/>
    <property type="match status" value="1"/>
</dbReference>
<name>A0A1F6VK69_9BACT</name>
<protein>
    <recommendedName>
        <fullName evidence="4">Penicillin-binding protein transpeptidase domain-containing protein</fullName>
    </recommendedName>
</protein>
<dbReference type="Gene3D" id="3.30.450.330">
    <property type="match status" value="1"/>
</dbReference>
<sequence>MKSNLPIRIRAISIIIFASYLFLIGKLFLVQIVHGSQYDARADRQYVTPSEKVFERGSIFFKKKDGSKVSAAMTIAGFKLAISPKDIVLPESVYEKLSDIVFINKEDFLARAGKKDDPYEEIAWRLSKEEADKVSALKLNGVFAVREKWRFYPGNEMAAQTIGFVAYKEDDFSGRYGLERFYNDVLSYEGTDLYVNFFAEVFGTLKDTIFKNPKKEGDLITTIEPVVQGFLEKTLQGVAENWQAEQAGAIIIDPLSGAIYALSSYPTFDLNNFSKVKEVSTFSNPLVENVFEFGSIIKPLTVSAGLDVGAIVPETTYNDRGYVVVGDKKIENFDKKARGVVPIQEILSQSLNTGSVMIMQKLGRERFRDYMFAFSLDERTGIDLPSEAKSLTSNLKSPRDLEYATASFGQGVAISPIEAVQAFSVVANGGYLISPHIVYQIDYKEGGKKEFVYGPGKQVIKKETSEEITRMLTFAVDKAFGGGKFKMEHYSVAAKTGTAQIANLEDGGYYEDKHLHSFFGYFPSYNPKFLALFYLKNPRRGEFAVQTLMPSFMDTAKFLLNYYEVPPDR</sequence>
<reference evidence="5 6" key="1">
    <citation type="journal article" date="2016" name="Nat. Commun.">
        <title>Thousands of microbial genomes shed light on interconnected biogeochemical processes in an aquifer system.</title>
        <authorList>
            <person name="Anantharaman K."/>
            <person name="Brown C.T."/>
            <person name="Hug L.A."/>
            <person name="Sharon I."/>
            <person name="Castelle C.J."/>
            <person name="Probst A.J."/>
            <person name="Thomas B.C."/>
            <person name="Singh A."/>
            <person name="Wilkins M.J."/>
            <person name="Karaoz U."/>
            <person name="Brodie E.L."/>
            <person name="Williams K.H."/>
            <person name="Hubbard S.S."/>
            <person name="Banfield J.F."/>
        </authorList>
    </citation>
    <scope>NUCLEOTIDE SEQUENCE [LARGE SCALE GENOMIC DNA]</scope>
</reference>
<evidence type="ECO:0000259" key="4">
    <source>
        <dbReference type="Pfam" id="PF00905"/>
    </source>
</evidence>
<keyword evidence="3" id="KW-1133">Transmembrane helix</keyword>
<evidence type="ECO:0000313" key="6">
    <source>
        <dbReference type="Proteomes" id="UP000178059"/>
    </source>
</evidence>
<dbReference type="InterPro" id="IPR012338">
    <property type="entry name" value="Beta-lactam/transpept-like"/>
</dbReference>
<comment type="caution">
    <text evidence="5">The sequence shown here is derived from an EMBL/GenBank/DDBJ whole genome shotgun (WGS) entry which is preliminary data.</text>
</comment>